<gene>
    <name evidence="1" type="ORF">BT63DRAFT_416527</name>
</gene>
<dbReference type="OrthoDB" id="4142625at2759"/>
<organism evidence="1 2">
    <name type="scientific">Microthyrium microscopicum</name>
    <dbReference type="NCBI Taxonomy" id="703497"/>
    <lineage>
        <taxon>Eukaryota</taxon>
        <taxon>Fungi</taxon>
        <taxon>Dikarya</taxon>
        <taxon>Ascomycota</taxon>
        <taxon>Pezizomycotina</taxon>
        <taxon>Dothideomycetes</taxon>
        <taxon>Dothideomycetes incertae sedis</taxon>
        <taxon>Microthyriales</taxon>
        <taxon>Microthyriaceae</taxon>
        <taxon>Microthyrium</taxon>
    </lineage>
</organism>
<evidence type="ECO:0000313" key="1">
    <source>
        <dbReference type="EMBL" id="KAF2666114.1"/>
    </source>
</evidence>
<protein>
    <submittedName>
        <fullName evidence="1">Uncharacterized protein</fullName>
    </submittedName>
</protein>
<dbReference type="EMBL" id="MU004239">
    <property type="protein sequence ID" value="KAF2666114.1"/>
    <property type="molecule type" value="Genomic_DNA"/>
</dbReference>
<accession>A0A6A6U595</accession>
<keyword evidence="2" id="KW-1185">Reference proteome</keyword>
<sequence>MSTKIMGHAGMLWNYPDTKVEKPCDGECTLLQQQAGLEYPNGTNGALEANIDSGMWLHHMVHFNQGPTRWDPVAWDYGMACIPFYPTMNSPTKSERFYTAGNERSVFNYNPRDNGLQSGSGYALKKEDRFSFLVELMNMNMEDKIVYMTMTYEYLPGALPKNWYETKSVWLDAFQCGTSEVKSPQQNGSFSIRSGRWSPNFEGKVISAMGHLHDGGVEVDIQMTADKSLCKTQTQYAETPEYIWRGTDMGTDKVATKHISSMKGCTNADVGPVELKKGQSWMVQGNYDFAQHDGNLEGGKQSEIMAIAVVLIQVSPGPLLPPGKTVAAPKAAMTGRWMLEEDGSYKRSVYD</sequence>
<name>A0A6A6U595_9PEZI</name>
<reference evidence="1" key="1">
    <citation type="journal article" date="2020" name="Stud. Mycol.">
        <title>101 Dothideomycetes genomes: a test case for predicting lifestyles and emergence of pathogens.</title>
        <authorList>
            <person name="Haridas S."/>
            <person name="Albert R."/>
            <person name="Binder M."/>
            <person name="Bloem J."/>
            <person name="Labutti K."/>
            <person name="Salamov A."/>
            <person name="Andreopoulos B."/>
            <person name="Baker S."/>
            <person name="Barry K."/>
            <person name="Bills G."/>
            <person name="Bluhm B."/>
            <person name="Cannon C."/>
            <person name="Castanera R."/>
            <person name="Culley D."/>
            <person name="Daum C."/>
            <person name="Ezra D."/>
            <person name="Gonzalez J."/>
            <person name="Henrissat B."/>
            <person name="Kuo A."/>
            <person name="Liang C."/>
            <person name="Lipzen A."/>
            <person name="Lutzoni F."/>
            <person name="Magnuson J."/>
            <person name="Mondo S."/>
            <person name="Nolan M."/>
            <person name="Ohm R."/>
            <person name="Pangilinan J."/>
            <person name="Park H.-J."/>
            <person name="Ramirez L."/>
            <person name="Alfaro M."/>
            <person name="Sun H."/>
            <person name="Tritt A."/>
            <person name="Yoshinaga Y."/>
            <person name="Zwiers L.-H."/>
            <person name="Turgeon B."/>
            <person name="Goodwin S."/>
            <person name="Spatafora J."/>
            <person name="Crous P."/>
            <person name="Grigoriev I."/>
        </authorList>
    </citation>
    <scope>NUCLEOTIDE SEQUENCE</scope>
    <source>
        <strain evidence="1">CBS 115976</strain>
    </source>
</reference>
<proteinExistence type="predicted"/>
<dbReference type="AlphaFoldDB" id="A0A6A6U595"/>
<dbReference type="Proteomes" id="UP000799302">
    <property type="component" value="Unassembled WGS sequence"/>
</dbReference>
<evidence type="ECO:0000313" key="2">
    <source>
        <dbReference type="Proteomes" id="UP000799302"/>
    </source>
</evidence>